<evidence type="ECO:0000256" key="1">
    <source>
        <dbReference type="SAM" id="MobiDB-lite"/>
    </source>
</evidence>
<dbReference type="AlphaFoldDB" id="A0A4C1USP3"/>
<keyword evidence="4" id="KW-1185">Reference proteome</keyword>
<protein>
    <submittedName>
        <fullName evidence="3">Uncharacterized protein</fullName>
    </submittedName>
</protein>
<gene>
    <name evidence="3" type="ORF">EVAR_93290_1</name>
</gene>
<accession>A0A4C1USP3</accession>
<keyword evidence="2" id="KW-0812">Transmembrane</keyword>
<feature type="region of interest" description="Disordered" evidence="1">
    <location>
        <begin position="180"/>
        <end position="210"/>
    </location>
</feature>
<evidence type="ECO:0000313" key="3">
    <source>
        <dbReference type="EMBL" id="GBP29493.1"/>
    </source>
</evidence>
<name>A0A4C1USP3_EUMVA</name>
<keyword evidence="2" id="KW-1133">Transmembrane helix</keyword>
<organism evidence="3 4">
    <name type="scientific">Eumeta variegata</name>
    <name type="common">Bagworm moth</name>
    <name type="synonym">Eumeta japonica</name>
    <dbReference type="NCBI Taxonomy" id="151549"/>
    <lineage>
        <taxon>Eukaryota</taxon>
        <taxon>Metazoa</taxon>
        <taxon>Ecdysozoa</taxon>
        <taxon>Arthropoda</taxon>
        <taxon>Hexapoda</taxon>
        <taxon>Insecta</taxon>
        <taxon>Pterygota</taxon>
        <taxon>Neoptera</taxon>
        <taxon>Endopterygota</taxon>
        <taxon>Lepidoptera</taxon>
        <taxon>Glossata</taxon>
        <taxon>Ditrysia</taxon>
        <taxon>Tineoidea</taxon>
        <taxon>Psychidae</taxon>
        <taxon>Oiketicinae</taxon>
        <taxon>Eumeta</taxon>
    </lineage>
</organism>
<sequence length="231" mass="25681">MEVPAKGNVLGRFVPARYILGILGSIGMAIIYGLKVNLSVAMVGMINNTAIKSENNDSQKTYADECKPSDGGNSTALANHRNVYGHLQFSEGLLTCCRFREEMEYLGAGNRVREGGDGNGLPELHSLVERPHEPAWRPKGQVLSDLSKNLDLIYLDTKRLWKSMDNHLREPKLPVSELNVDGDAMEKPNTPQEPACRRRRVPRGRSARRARTPCLLGARIKARPIQSIPRD</sequence>
<proteinExistence type="predicted"/>
<feature type="compositionally biased region" description="Basic residues" evidence="1">
    <location>
        <begin position="197"/>
        <end position="210"/>
    </location>
</feature>
<evidence type="ECO:0000313" key="4">
    <source>
        <dbReference type="Proteomes" id="UP000299102"/>
    </source>
</evidence>
<keyword evidence="2" id="KW-0472">Membrane</keyword>
<dbReference type="STRING" id="151549.A0A4C1USP3"/>
<dbReference type="Proteomes" id="UP000299102">
    <property type="component" value="Unassembled WGS sequence"/>
</dbReference>
<comment type="caution">
    <text evidence="3">The sequence shown here is derived from an EMBL/GenBank/DDBJ whole genome shotgun (WGS) entry which is preliminary data.</text>
</comment>
<feature type="transmembrane region" description="Helical" evidence="2">
    <location>
        <begin position="16"/>
        <end position="34"/>
    </location>
</feature>
<dbReference type="OrthoDB" id="7472800at2759"/>
<evidence type="ECO:0000256" key="2">
    <source>
        <dbReference type="SAM" id="Phobius"/>
    </source>
</evidence>
<reference evidence="3 4" key="1">
    <citation type="journal article" date="2019" name="Commun. Biol.">
        <title>The bagworm genome reveals a unique fibroin gene that provides high tensile strength.</title>
        <authorList>
            <person name="Kono N."/>
            <person name="Nakamura H."/>
            <person name="Ohtoshi R."/>
            <person name="Tomita M."/>
            <person name="Numata K."/>
            <person name="Arakawa K."/>
        </authorList>
    </citation>
    <scope>NUCLEOTIDE SEQUENCE [LARGE SCALE GENOMIC DNA]</scope>
</reference>
<dbReference type="EMBL" id="BGZK01000221">
    <property type="protein sequence ID" value="GBP29493.1"/>
    <property type="molecule type" value="Genomic_DNA"/>
</dbReference>